<keyword evidence="4" id="KW-1185">Reference proteome</keyword>
<dbReference type="InterPro" id="IPR013783">
    <property type="entry name" value="Ig-like_fold"/>
</dbReference>
<evidence type="ECO:0000256" key="1">
    <source>
        <dbReference type="SAM" id="MobiDB-lite"/>
    </source>
</evidence>
<dbReference type="EMBL" id="CP003362">
    <property type="protein sequence ID" value="AGB48832.1"/>
    <property type="molecule type" value="Genomic_DNA"/>
</dbReference>
<dbReference type="KEGG" id="mhz:Metho_0567"/>
<dbReference type="PANTHER" id="PTHR46928:SF1">
    <property type="entry name" value="MESENCHYME-SPECIFIC CELL SURFACE GLYCOPROTEIN"/>
    <property type="match status" value="1"/>
</dbReference>
<dbReference type="Gene3D" id="2.60.40.10">
    <property type="entry name" value="Immunoglobulins"/>
    <property type="match status" value="2"/>
</dbReference>
<dbReference type="PANTHER" id="PTHR46928">
    <property type="entry name" value="MESENCHYME-SPECIFIC CELL SURFACE GLYCOPROTEIN"/>
    <property type="match status" value="1"/>
</dbReference>
<feature type="compositionally biased region" description="Low complexity" evidence="1">
    <location>
        <begin position="500"/>
        <end position="524"/>
    </location>
</feature>
<evidence type="ECO:0008006" key="5">
    <source>
        <dbReference type="Google" id="ProtNLM"/>
    </source>
</evidence>
<proteinExistence type="predicted"/>
<dbReference type="InterPro" id="IPR013211">
    <property type="entry name" value="LVIVD"/>
</dbReference>
<evidence type="ECO:0000313" key="4">
    <source>
        <dbReference type="Proteomes" id="UP000010866"/>
    </source>
</evidence>
<dbReference type="InterPro" id="IPR052956">
    <property type="entry name" value="Mesenchyme-surface_protein"/>
</dbReference>
<dbReference type="SUPFAM" id="SSF50969">
    <property type="entry name" value="YVTN repeat-like/Quinoprotein amine dehydrogenase"/>
    <property type="match status" value="1"/>
</dbReference>
<keyword evidence="2" id="KW-1133">Transmembrane helix</keyword>
<accession>L0KTV3</accession>
<feature type="region of interest" description="Disordered" evidence="1">
    <location>
        <begin position="500"/>
        <end position="533"/>
    </location>
</feature>
<dbReference type="HOGENOM" id="CLU_398831_0_0_2"/>
<dbReference type="NCBIfam" id="TIGR04213">
    <property type="entry name" value="PGF_pre_PGF"/>
    <property type="match status" value="1"/>
</dbReference>
<dbReference type="GO" id="GO:0005509">
    <property type="term" value="F:calcium ion binding"/>
    <property type="evidence" value="ECO:0007669"/>
    <property type="project" value="InterPro"/>
</dbReference>
<evidence type="ECO:0000313" key="3">
    <source>
        <dbReference type="EMBL" id="AGB48832.1"/>
    </source>
</evidence>
<dbReference type="GO" id="GO:0016020">
    <property type="term" value="C:membrane"/>
    <property type="evidence" value="ECO:0007669"/>
    <property type="project" value="InterPro"/>
</dbReference>
<dbReference type="InterPro" id="IPR026453">
    <property type="entry name" value="PGF_pre_PGF"/>
</dbReference>
<gene>
    <name evidence="3" type="ordered locus">Metho_0567</name>
</gene>
<feature type="transmembrane region" description="Helical" evidence="2">
    <location>
        <begin position="729"/>
        <end position="749"/>
    </location>
</feature>
<sequence>MINTGICSADNVNVDIVGQFSGDIFNVFVAGNYAYLGQGQDLVIIDTSDVTAISELGRVTSMSEIYGIDISGNYAYIANGDAGITVIDISNPASPTILGSYDTDGFARDIAISGNYAYVADVSSLLIVDISVPSSPTLVGTYDTIGFANGVTISGDHVYVADDVKGVFDGSYGLVILDISNPSSPGLVGTYDLVYAYNSAVSDNYAYVADDSGLSILDISVPSSPAPVGRYSGAGDSNGVAVSGNYVYVADASGVFVVDVTDPSAPVYMGSYDGAYVYNVAVSGNYAYAASDNGLLVFTLTDPSSPGVSPGNSADNATPDGEADQQPVILETGDKSVYVNELLTFRVSATDEDGDVIMYSASDLPEGAIFDATTGIFSWTPETEGNYIVTFTAESNGLTASETITIDVSSSGGVTPDSPGSQISDISGEDISSSSITLTWTNSPDVVLVELSRNDIFIANVSGSVYEDNDLDSDTSYTYSLLPHLSDGSKGVVESIDLSTSSSFDSDTTGGERSSSSSGTMSSSSGGGGGAGSAEDFENVVLKDAATVYLMMDSNATYEFIEQYNPIQAVSFYSLKNSGEVTSTIEVLYNRSKFASSDVEGLVYKYVNIWVGKSGFATEGNIKDPMVQFRVNNSWIEETGVNPASIRLQRYDGTAWEVLPTVFKANTTSYVIFEAQTPGFSPFAITADATLDSVNTDTKLQSADPDVLSDPVLNKSGDYGQAQPERSNFWAPVIVVLIIGLLAAGYMYLKKK</sequence>
<dbReference type="AlphaFoldDB" id="L0KTV3"/>
<evidence type="ECO:0000256" key="2">
    <source>
        <dbReference type="SAM" id="Phobius"/>
    </source>
</evidence>
<dbReference type="Pfam" id="PF05345">
    <property type="entry name" value="He_PIG"/>
    <property type="match status" value="1"/>
</dbReference>
<dbReference type="Pfam" id="PF08309">
    <property type="entry name" value="LVIVD"/>
    <property type="match status" value="7"/>
</dbReference>
<name>L0KTV3_METHD</name>
<reference evidence="4" key="1">
    <citation type="submission" date="2012-02" db="EMBL/GenBank/DDBJ databases">
        <title>Complete sequence of chromosome of Methanomethylovorans hollandica DSM 15978.</title>
        <authorList>
            <person name="Lucas S."/>
            <person name="Copeland A."/>
            <person name="Lapidus A."/>
            <person name="Glavina del Rio T."/>
            <person name="Dalin E."/>
            <person name="Tice H."/>
            <person name="Bruce D."/>
            <person name="Goodwin L."/>
            <person name="Pitluck S."/>
            <person name="Peters L."/>
            <person name="Mikhailova N."/>
            <person name="Held B."/>
            <person name="Kyrpides N."/>
            <person name="Mavromatis K."/>
            <person name="Ivanova N."/>
            <person name="Brettin T."/>
            <person name="Detter J.C."/>
            <person name="Han C."/>
            <person name="Larimer F."/>
            <person name="Land M."/>
            <person name="Hauser L."/>
            <person name="Markowitz V."/>
            <person name="Cheng J.-F."/>
            <person name="Hugenholtz P."/>
            <person name="Woyke T."/>
            <person name="Wu D."/>
            <person name="Spring S."/>
            <person name="Schroeder M."/>
            <person name="Brambilla E."/>
            <person name="Klenk H.-P."/>
            <person name="Eisen J.A."/>
        </authorList>
    </citation>
    <scope>NUCLEOTIDE SEQUENCE [LARGE SCALE GENOMIC DNA]</scope>
    <source>
        <strain evidence="4">DSM 15978 / NBRC 107637 / DMS1</strain>
    </source>
</reference>
<dbReference type="Proteomes" id="UP000010866">
    <property type="component" value="Chromosome"/>
</dbReference>
<dbReference type="InterPro" id="IPR015919">
    <property type="entry name" value="Cadherin-like_sf"/>
</dbReference>
<dbReference type="InterPro" id="IPR011044">
    <property type="entry name" value="Quino_amine_DH_bsu"/>
</dbReference>
<keyword evidence="2" id="KW-0812">Transmembrane</keyword>
<dbReference type="SUPFAM" id="SSF49313">
    <property type="entry name" value="Cadherin-like"/>
    <property type="match status" value="1"/>
</dbReference>
<protein>
    <recommendedName>
        <fullName evidence="5">LVIVD repeat protein</fullName>
    </recommendedName>
</protein>
<dbReference type="GeneID" id="14407673"/>
<organism evidence="3 4">
    <name type="scientific">Methanomethylovorans hollandica (strain DSM 15978 / NBRC 107637 / DMS1)</name>
    <dbReference type="NCBI Taxonomy" id="867904"/>
    <lineage>
        <taxon>Archaea</taxon>
        <taxon>Methanobacteriati</taxon>
        <taxon>Methanobacteriota</taxon>
        <taxon>Stenosarchaea group</taxon>
        <taxon>Methanomicrobia</taxon>
        <taxon>Methanosarcinales</taxon>
        <taxon>Methanosarcinaceae</taxon>
        <taxon>Methanomethylovorans</taxon>
    </lineage>
</organism>
<keyword evidence="2" id="KW-0472">Membrane</keyword>
<dbReference type="RefSeq" id="WP_015324000.1">
    <property type="nucleotide sequence ID" value="NC_019977.1"/>
</dbReference>